<organism evidence="2 3">
    <name type="scientific">Arabis alpina</name>
    <name type="common">Alpine rock-cress</name>
    <dbReference type="NCBI Taxonomy" id="50452"/>
    <lineage>
        <taxon>Eukaryota</taxon>
        <taxon>Viridiplantae</taxon>
        <taxon>Streptophyta</taxon>
        <taxon>Embryophyta</taxon>
        <taxon>Tracheophyta</taxon>
        <taxon>Spermatophyta</taxon>
        <taxon>Magnoliopsida</taxon>
        <taxon>eudicotyledons</taxon>
        <taxon>Gunneridae</taxon>
        <taxon>Pentapetalae</taxon>
        <taxon>rosids</taxon>
        <taxon>malvids</taxon>
        <taxon>Brassicales</taxon>
        <taxon>Brassicaceae</taxon>
        <taxon>Arabideae</taxon>
        <taxon>Arabis</taxon>
    </lineage>
</organism>
<dbReference type="Gramene" id="KFK22420">
    <property type="protein sequence ID" value="KFK22420"/>
    <property type="gene ID" value="AALP_AAs65148U000100"/>
</dbReference>
<dbReference type="Proteomes" id="UP000029120">
    <property type="component" value="Unassembled WGS sequence"/>
</dbReference>
<accession>A0A087FXR8</accession>
<evidence type="ECO:0000256" key="1">
    <source>
        <dbReference type="SAM" id="MobiDB-lite"/>
    </source>
</evidence>
<feature type="compositionally biased region" description="Low complexity" evidence="1">
    <location>
        <begin position="15"/>
        <end position="28"/>
    </location>
</feature>
<keyword evidence="3" id="KW-1185">Reference proteome</keyword>
<sequence length="109" mass="11683">MVGNGKNSRGRGNKTGRVGSSSGEGVRVNTGKRLAGDGALKLNKGKGNDCNQTPDLNGGGGNGKEKKYKSSGRVERKSGEINEMWDSIARNPESFDEHMNTQLFVERTL</sequence>
<evidence type="ECO:0000313" key="2">
    <source>
        <dbReference type="EMBL" id="KFK22420.1"/>
    </source>
</evidence>
<gene>
    <name evidence="2" type="ORF">AALP_AAs65148U000100</name>
</gene>
<dbReference type="EMBL" id="KL989425">
    <property type="protein sequence ID" value="KFK22420.1"/>
    <property type="molecule type" value="Genomic_DNA"/>
</dbReference>
<feature type="region of interest" description="Disordered" evidence="1">
    <location>
        <begin position="1"/>
        <end position="75"/>
    </location>
</feature>
<evidence type="ECO:0000313" key="3">
    <source>
        <dbReference type="Proteomes" id="UP000029120"/>
    </source>
</evidence>
<protein>
    <submittedName>
        <fullName evidence="2">Uncharacterized protein</fullName>
    </submittedName>
</protein>
<name>A0A087FXR8_ARAAL</name>
<proteinExistence type="predicted"/>
<dbReference type="AlphaFoldDB" id="A0A087FXR8"/>
<reference evidence="3" key="1">
    <citation type="journal article" date="2015" name="Nat. Plants">
        <title>Genome expansion of Arabis alpina linked with retrotransposition and reduced symmetric DNA methylation.</title>
        <authorList>
            <person name="Willing E.M."/>
            <person name="Rawat V."/>
            <person name="Mandakova T."/>
            <person name="Maumus F."/>
            <person name="James G.V."/>
            <person name="Nordstroem K.J."/>
            <person name="Becker C."/>
            <person name="Warthmann N."/>
            <person name="Chica C."/>
            <person name="Szarzynska B."/>
            <person name="Zytnicki M."/>
            <person name="Albani M.C."/>
            <person name="Kiefer C."/>
            <person name="Bergonzi S."/>
            <person name="Castaings L."/>
            <person name="Mateos J.L."/>
            <person name="Berns M.C."/>
            <person name="Bujdoso N."/>
            <person name="Piofczyk T."/>
            <person name="de Lorenzo L."/>
            <person name="Barrero-Sicilia C."/>
            <person name="Mateos I."/>
            <person name="Piednoel M."/>
            <person name="Hagmann J."/>
            <person name="Chen-Min-Tao R."/>
            <person name="Iglesias-Fernandez R."/>
            <person name="Schuster S.C."/>
            <person name="Alonso-Blanco C."/>
            <person name="Roudier F."/>
            <person name="Carbonero P."/>
            <person name="Paz-Ares J."/>
            <person name="Davis S.J."/>
            <person name="Pecinka A."/>
            <person name="Quesneville H."/>
            <person name="Colot V."/>
            <person name="Lysak M.A."/>
            <person name="Weigel D."/>
            <person name="Coupland G."/>
            <person name="Schneeberger K."/>
        </authorList>
    </citation>
    <scope>NUCLEOTIDE SEQUENCE [LARGE SCALE GENOMIC DNA]</scope>
    <source>
        <strain evidence="3">cv. Pajares</strain>
    </source>
</reference>